<dbReference type="InterPro" id="IPR013610">
    <property type="entry name" value="ArdC_N"/>
</dbReference>
<protein>
    <submittedName>
        <fullName evidence="3">DUF1738 domain-containing protein</fullName>
    </submittedName>
</protein>
<dbReference type="InterPro" id="IPR041459">
    <property type="entry name" value="MPTase-PolyVal"/>
</dbReference>
<proteinExistence type="predicted"/>
<dbReference type="Proteomes" id="UP000473278">
    <property type="component" value="Unassembled WGS sequence"/>
</dbReference>
<dbReference type="Pfam" id="PF18818">
    <property type="entry name" value="MPTase-PolyVal"/>
    <property type="match status" value="1"/>
</dbReference>
<dbReference type="GO" id="GO:0003697">
    <property type="term" value="F:single-stranded DNA binding"/>
    <property type="evidence" value="ECO:0007669"/>
    <property type="project" value="InterPro"/>
</dbReference>
<name>A0A6M1SX71_9BACT</name>
<dbReference type="Pfam" id="PF08401">
    <property type="entry name" value="ArdcN"/>
    <property type="match status" value="1"/>
</dbReference>
<keyword evidence="4" id="KW-1185">Reference proteome</keyword>
<dbReference type="PIRSF" id="PIRSF037112">
    <property type="entry name" value="Antirestriction_ArdC"/>
    <property type="match status" value="1"/>
</dbReference>
<evidence type="ECO:0000259" key="2">
    <source>
        <dbReference type="Pfam" id="PF18818"/>
    </source>
</evidence>
<dbReference type="EMBL" id="JAALLT010000001">
    <property type="protein sequence ID" value="NGP75147.1"/>
    <property type="molecule type" value="Genomic_DNA"/>
</dbReference>
<organism evidence="3 4">
    <name type="scientific">Halalkalibaculum roseum</name>
    <dbReference type="NCBI Taxonomy" id="2709311"/>
    <lineage>
        <taxon>Bacteria</taxon>
        <taxon>Pseudomonadati</taxon>
        <taxon>Balneolota</taxon>
        <taxon>Balneolia</taxon>
        <taxon>Balneolales</taxon>
        <taxon>Balneolaceae</taxon>
        <taxon>Halalkalibaculum</taxon>
    </lineage>
</organism>
<gene>
    <name evidence="3" type="ORF">G3570_00770</name>
</gene>
<sequence length="340" mass="39787">MNLPEKIEHYTSQIDSISETILEQMKDGKSNWDMPWHEGIPEAWNPVTGKFYGGNNFLLLWQACINNNYTTNHWATFKQWQRKGPGVRVKAGETGTLVMFAIPRETSDEGDEQQEGQKYFDFISEEEKENAREDFFFRYYWVFNADQVEGYDKSQPDLFTENISDFDRLKKFINKTGAEIKNGGNRAFYTIVEDFIQMPEMARFKAVKGNGSQTLNYYSTLLHEIIHWTGHETRCGRKFGFKFGDNAYAFEELVAELGGAILTTQFNTQPFPREDHAVYLNSWIKVLENDFSYFTETLELARTAIYWLYQETDILPFDLKPQYGRSFSESRVKNWEALVN</sequence>
<accession>A0A6M1SX71</accession>
<evidence type="ECO:0000313" key="3">
    <source>
        <dbReference type="EMBL" id="NGP75147.1"/>
    </source>
</evidence>
<comment type="caution">
    <text evidence="3">The sequence shown here is derived from an EMBL/GenBank/DDBJ whole genome shotgun (WGS) entry which is preliminary data.</text>
</comment>
<dbReference type="RefSeq" id="WP_165138190.1">
    <property type="nucleotide sequence ID" value="NZ_JAALLT010000001.1"/>
</dbReference>
<evidence type="ECO:0000259" key="1">
    <source>
        <dbReference type="Pfam" id="PF08401"/>
    </source>
</evidence>
<dbReference type="AlphaFoldDB" id="A0A6M1SX71"/>
<feature type="domain" description="N-terminal" evidence="1">
    <location>
        <begin position="15"/>
        <end position="143"/>
    </location>
</feature>
<dbReference type="InterPro" id="IPR017113">
    <property type="entry name" value="Antirestriction_ArdC"/>
</dbReference>
<feature type="domain" description="Polyvalent protein metallopeptidase" evidence="2">
    <location>
        <begin position="168"/>
        <end position="290"/>
    </location>
</feature>
<evidence type="ECO:0000313" key="4">
    <source>
        <dbReference type="Proteomes" id="UP000473278"/>
    </source>
</evidence>
<reference evidence="3 4" key="1">
    <citation type="submission" date="2020-02" db="EMBL/GenBank/DDBJ databases">
        <title>Balneolaceae bacterium YR4-1, complete genome.</title>
        <authorList>
            <person name="Li Y."/>
            <person name="Wu S."/>
        </authorList>
    </citation>
    <scope>NUCLEOTIDE SEQUENCE [LARGE SCALE GENOMIC DNA]</scope>
    <source>
        <strain evidence="3 4">YR4-1</strain>
    </source>
</reference>